<reference evidence="2" key="2">
    <citation type="submission" date="2017-05" db="EMBL/GenBank/DDBJ databases">
        <authorList>
            <person name="Song R."/>
            <person name="Chenine A.L."/>
            <person name="Ruprecht R.M."/>
        </authorList>
    </citation>
    <scope>NUCLEOTIDE SEQUENCE</scope>
    <source>
        <strain evidence="2">SCGC AB-777_F03</strain>
    </source>
</reference>
<dbReference type="EMBL" id="QEFP02000003">
    <property type="protein sequence ID" value="MCC5446890.1"/>
    <property type="molecule type" value="Genomic_DNA"/>
</dbReference>
<reference evidence="1" key="3">
    <citation type="submission" date="2017-05" db="EMBL/GenBank/DDBJ databases">
        <authorList>
            <person name="Munson-Mcgee J.H."/>
        </authorList>
    </citation>
    <scope>NUCLEOTIDE SEQUENCE</scope>
    <source>
        <strain evidence="1">SCGC AB-777_F03</strain>
    </source>
</reference>
<dbReference type="Proteomes" id="UP000245509">
    <property type="component" value="Unassembled WGS sequence"/>
</dbReference>
<protein>
    <submittedName>
        <fullName evidence="2">Uncharacterized protein</fullName>
    </submittedName>
</protein>
<evidence type="ECO:0000313" key="1">
    <source>
        <dbReference type="EMBL" id="MCC5446890.1"/>
    </source>
</evidence>
<gene>
    <name evidence="1" type="ORF">DDW03_000520</name>
    <name evidence="2" type="ORF">DDW03_00915</name>
</gene>
<reference evidence="2" key="1">
    <citation type="journal article" date="2015" name="Appl. Environ. Microbiol.">
        <title>Nanoarchaeota, Their Sulfolobales Host, and Nanoarchaeota Virus Distribution across Yellowstone National Park Hot Springs.</title>
        <authorList>
            <person name="Munson-McGee J.H."/>
            <person name="Field E.K."/>
            <person name="Bateson M."/>
            <person name="Rooney C."/>
            <person name="Stepanauskas R."/>
            <person name="Young M.J."/>
        </authorList>
    </citation>
    <scope>NUCLEOTIDE SEQUENCE [LARGE SCALE GENOMIC DNA]</scope>
    <source>
        <strain evidence="2">SCGC AB-777_F03</strain>
    </source>
</reference>
<organism evidence="2">
    <name type="scientific">Nanobsidianus stetteri</name>
    <dbReference type="NCBI Taxonomy" id="1294122"/>
    <lineage>
        <taxon>Archaea</taxon>
        <taxon>Nanobdellota</taxon>
        <taxon>Candidatus Nanoarchaeia</taxon>
        <taxon>Nanoarchaeales</taxon>
        <taxon>Nanopusillaceae</taxon>
        <taxon>Candidatus Nanobsidianus</taxon>
    </lineage>
</organism>
<dbReference type="RefSeq" id="WP_228615106.1">
    <property type="nucleotide sequence ID" value="NZ_QEFP02000003.1"/>
</dbReference>
<reference evidence="1" key="4">
    <citation type="submission" date="2021-11" db="EMBL/GenBank/DDBJ databases">
        <authorList>
            <person name="Munson-Mcgee J."/>
            <person name="Field E."/>
            <person name="Bateson M."/>
            <person name="Rooney C."/>
            <person name="Stepanauskas R."/>
            <person name="Young M."/>
        </authorList>
    </citation>
    <scope>NUCLEOTIDE SEQUENCE</scope>
    <source>
        <strain evidence="1">SCGC AB-777_F03</strain>
    </source>
</reference>
<sequence>MVVDNYGLDLDKIIIESYKKSKEYLKRAGIEINKDIRLRVLKSSNLLQELYDMIKKYDIYELKQELNEIGKSLLERLSKDDVYIINEKNLREFYIGEIYLLKQKYNTDDINELNNKILKYIVLPIIKNERADGLSVSQTEEIFIVEDRLKRHIDETLESNRSDSININGPSIIRVKSPLSAVISTPLYTEEKNIEKDLTEFYTINVTFHEEGHLFDNRKRWDDAEFLASALQYIMYIDMNDLLRYPETHKIVKENIIECKKYVAIFAVLGYRMVVGNLPQSLLEAANELRGGAPYELGECYANIIIDRNKNLNIKDAVEEVKNLSVLHAIREIILYEPKG</sequence>
<comment type="caution">
    <text evidence="2">The sequence shown here is derived from an EMBL/GenBank/DDBJ whole genome shotgun (WGS) entry which is preliminary data.</text>
</comment>
<dbReference type="AlphaFoldDB" id="A0A2T9WM31"/>
<dbReference type="EMBL" id="QEFP01000002">
    <property type="protein sequence ID" value="PVU68884.1"/>
    <property type="molecule type" value="Genomic_DNA"/>
</dbReference>
<evidence type="ECO:0000313" key="2">
    <source>
        <dbReference type="EMBL" id="PVU68884.1"/>
    </source>
</evidence>
<accession>A0A2T9WM31</accession>
<proteinExistence type="predicted"/>
<name>A0A2T9WM31_NANST</name>